<evidence type="ECO:0000256" key="5">
    <source>
        <dbReference type="ARBA" id="ARBA00022723"/>
    </source>
</evidence>
<keyword evidence="4 13" id="KW-0808">Transferase</keyword>
<evidence type="ECO:0000256" key="11">
    <source>
        <dbReference type="ARBA" id="ARBA00023317"/>
    </source>
</evidence>
<dbReference type="SUPFAM" id="SSF51621">
    <property type="entry name" value="Phosphoenolpyruvate/pyruvate domain"/>
    <property type="match status" value="1"/>
</dbReference>
<evidence type="ECO:0000256" key="6">
    <source>
        <dbReference type="ARBA" id="ARBA00022741"/>
    </source>
</evidence>
<dbReference type="PRINTS" id="PR01050">
    <property type="entry name" value="PYRUVTKNASE"/>
</dbReference>
<dbReference type="NCBIfam" id="TIGR01064">
    <property type="entry name" value="pyruv_kin"/>
    <property type="match status" value="1"/>
</dbReference>
<evidence type="ECO:0000256" key="2">
    <source>
        <dbReference type="ARBA" id="ARBA00008663"/>
    </source>
</evidence>
<evidence type="ECO:0000256" key="8">
    <source>
        <dbReference type="ARBA" id="ARBA00022840"/>
    </source>
</evidence>
<dbReference type="Proteomes" id="UP000219327">
    <property type="component" value="Unassembled WGS sequence"/>
</dbReference>
<dbReference type="Pfam" id="PF02887">
    <property type="entry name" value="PK_C"/>
    <property type="match status" value="1"/>
</dbReference>
<comment type="catalytic activity">
    <reaction evidence="13">
        <text>pyruvate + ATP = phosphoenolpyruvate + ADP + H(+)</text>
        <dbReference type="Rhea" id="RHEA:18157"/>
        <dbReference type="ChEBI" id="CHEBI:15361"/>
        <dbReference type="ChEBI" id="CHEBI:15378"/>
        <dbReference type="ChEBI" id="CHEBI:30616"/>
        <dbReference type="ChEBI" id="CHEBI:58702"/>
        <dbReference type="ChEBI" id="CHEBI:456216"/>
        <dbReference type="EC" id="2.7.1.40"/>
    </reaction>
</comment>
<evidence type="ECO:0000256" key="13">
    <source>
        <dbReference type="RuleBase" id="RU000504"/>
    </source>
</evidence>
<protein>
    <recommendedName>
        <fullName evidence="3 12">Pyruvate kinase</fullName>
        <ecNumber evidence="3 12">2.7.1.40</ecNumber>
    </recommendedName>
</protein>
<dbReference type="InterPro" id="IPR011037">
    <property type="entry name" value="Pyrv_Knase-like_insert_dom_sf"/>
</dbReference>
<dbReference type="GO" id="GO:0030955">
    <property type="term" value="F:potassium ion binding"/>
    <property type="evidence" value="ECO:0007669"/>
    <property type="project" value="UniProtKB-UniRule"/>
</dbReference>
<dbReference type="GO" id="GO:0016301">
    <property type="term" value="F:kinase activity"/>
    <property type="evidence" value="ECO:0007669"/>
    <property type="project" value="UniProtKB-KW"/>
</dbReference>
<sequence>MAIVTHVDHLRYRRTKIVATIGPASDSRETIRSLVEVGVNVFRLNMSHGEHTTHRSVFEHIHEISEASGQPVAVLADLCGPKIRTGRFPSGPIELINGKTVTVTTREVDGQAGVIPSQYPDLHNDVTSGDRILIADGLIELRVVAVDAQDIRCDVVHGGTLSDHKGINLPGVNVSAPSLTDKDRMDAQFALELGVDFIAMSFVRNADDMNVLRELVKGAEHSPSLIAKIEKPEALENAEAIITASDGIMVARGDLGVELAPEEVPLAQDELIQLARRNNKPVIVATQMLESMIVSARPTRAEVTDVTYAVSSGADAVMLSGETAVGIHPVETAATMDRIARQIEAHLNRQGMWGRLVEHQDSGVLATVVADATSHMSKALAARGIVVISQTGISAVTVSNARPAAPIIAITSSDRVFRRMSLMWGVIPVIQSAAGVENPNELARQVAGALSLATTGEVVLLVRGFHDEPGLNLPSVTIVTI</sequence>
<comment type="caution">
    <text evidence="16">The sequence shown here is derived from an EMBL/GenBank/DDBJ whole genome shotgun (WGS) entry which is preliminary data.</text>
</comment>
<accession>A0A2A5WJ37</accession>
<keyword evidence="9 13" id="KW-0460">Magnesium</keyword>
<dbReference type="Gene3D" id="2.40.33.10">
    <property type="entry name" value="PK beta-barrel domain-like"/>
    <property type="match status" value="1"/>
</dbReference>
<evidence type="ECO:0000259" key="15">
    <source>
        <dbReference type="Pfam" id="PF02887"/>
    </source>
</evidence>
<comment type="pathway">
    <text evidence="1 13">Carbohydrate degradation; glycolysis; pyruvate from D-glyceraldehyde 3-phosphate: step 5/5.</text>
</comment>
<keyword evidence="10 13" id="KW-0324">Glycolysis</keyword>
<name>A0A2A5WJ37_9GAMM</name>
<dbReference type="GO" id="GO:0005524">
    <property type="term" value="F:ATP binding"/>
    <property type="evidence" value="ECO:0007669"/>
    <property type="project" value="UniProtKB-KW"/>
</dbReference>
<feature type="domain" description="Pyruvate kinase barrel" evidence="14">
    <location>
        <begin position="13"/>
        <end position="332"/>
    </location>
</feature>
<keyword evidence="11 16" id="KW-0670">Pyruvate</keyword>
<gene>
    <name evidence="16" type="primary">pyk</name>
    <name evidence="16" type="ORF">CNE99_09945</name>
</gene>
<dbReference type="InterPro" id="IPR015806">
    <property type="entry name" value="Pyrv_Knase_insert_dom_sf"/>
</dbReference>
<dbReference type="InterPro" id="IPR001697">
    <property type="entry name" value="Pyr_Knase"/>
</dbReference>
<dbReference type="GO" id="GO:0000287">
    <property type="term" value="F:magnesium ion binding"/>
    <property type="evidence" value="ECO:0007669"/>
    <property type="project" value="UniProtKB-UniRule"/>
</dbReference>
<dbReference type="InterPro" id="IPR015795">
    <property type="entry name" value="Pyrv_Knase_C"/>
</dbReference>
<dbReference type="GO" id="GO:0004743">
    <property type="term" value="F:pyruvate kinase activity"/>
    <property type="evidence" value="ECO:0007669"/>
    <property type="project" value="UniProtKB-UniRule"/>
</dbReference>
<reference evidence="16 17" key="1">
    <citation type="submission" date="2017-08" db="EMBL/GenBank/DDBJ databases">
        <title>Fine stratification of microbial communities through a metagenomic profile of the photic zone.</title>
        <authorList>
            <person name="Haro-Moreno J.M."/>
            <person name="Lopez-Perez M."/>
            <person name="De La Torre J."/>
            <person name="Picazo A."/>
            <person name="Camacho A."/>
            <person name="Rodriguez-Valera F."/>
        </authorList>
    </citation>
    <scope>NUCLEOTIDE SEQUENCE [LARGE SCALE GENOMIC DNA]</scope>
    <source>
        <strain evidence="16">MED-G24</strain>
    </source>
</reference>
<dbReference type="AlphaFoldDB" id="A0A2A5WJ37"/>
<organism evidence="16 17">
    <name type="scientific">OM182 bacterium MED-G24</name>
    <dbReference type="NCBI Taxonomy" id="1986255"/>
    <lineage>
        <taxon>Bacteria</taxon>
        <taxon>Pseudomonadati</taxon>
        <taxon>Pseudomonadota</taxon>
        <taxon>Gammaproteobacteria</taxon>
        <taxon>OMG group</taxon>
        <taxon>OM182 clade</taxon>
    </lineage>
</organism>
<dbReference type="NCBIfam" id="NF004978">
    <property type="entry name" value="PRK06354.1"/>
    <property type="match status" value="1"/>
</dbReference>
<dbReference type="EC" id="2.7.1.40" evidence="3 12"/>
<dbReference type="InterPro" id="IPR015813">
    <property type="entry name" value="Pyrv/PenolPyrv_kinase-like_dom"/>
</dbReference>
<evidence type="ECO:0000256" key="1">
    <source>
        <dbReference type="ARBA" id="ARBA00004997"/>
    </source>
</evidence>
<dbReference type="SUPFAM" id="SSF52935">
    <property type="entry name" value="PK C-terminal domain-like"/>
    <property type="match status" value="1"/>
</dbReference>
<evidence type="ECO:0000313" key="17">
    <source>
        <dbReference type="Proteomes" id="UP000219327"/>
    </source>
</evidence>
<dbReference type="EMBL" id="NTKD01000071">
    <property type="protein sequence ID" value="PDH36277.1"/>
    <property type="molecule type" value="Genomic_DNA"/>
</dbReference>
<evidence type="ECO:0000256" key="7">
    <source>
        <dbReference type="ARBA" id="ARBA00022777"/>
    </source>
</evidence>
<evidence type="ECO:0000256" key="4">
    <source>
        <dbReference type="ARBA" id="ARBA00022679"/>
    </source>
</evidence>
<evidence type="ECO:0000259" key="14">
    <source>
        <dbReference type="Pfam" id="PF00224"/>
    </source>
</evidence>
<dbReference type="InterPro" id="IPR015793">
    <property type="entry name" value="Pyrv_Knase_brl"/>
</dbReference>
<evidence type="ECO:0000313" key="16">
    <source>
        <dbReference type="EMBL" id="PDH36277.1"/>
    </source>
</evidence>
<proteinExistence type="inferred from homology"/>
<evidence type="ECO:0000256" key="10">
    <source>
        <dbReference type="ARBA" id="ARBA00023152"/>
    </source>
</evidence>
<keyword evidence="8" id="KW-0067">ATP-binding</keyword>
<dbReference type="InterPro" id="IPR036918">
    <property type="entry name" value="Pyrv_Knase_C_sf"/>
</dbReference>
<keyword evidence="6" id="KW-0547">Nucleotide-binding</keyword>
<evidence type="ECO:0000256" key="3">
    <source>
        <dbReference type="ARBA" id="ARBA00012142"/>
    </source>
</evidence>
<dbReference type="NCBIfam" id="NF004491">
    <property type="entry name" value="PRK05826.1"/>
    <property type="match status" value="1"/>
</dbReference>
<dbReference type="Gene3D" id="3.40.1380.20">
    <property type="entry name" value="Pyruvate kinase, C-terminal domain"/>
    <property type="match status" value="1"/>
</dbReference>
<comment type="similarity">
    <text evidence="2 13">Belongs to the pyruvate kinase family.</text>
</comment>
<evidence type="ECO:0000256" key="9">
    <source>
        <dbReference type="ARBA" id="ARBA00022842"/>
    </source>
</evidence>
<dbReference type="SUPFAM" id="SSF50800">
    <property type="entry name" value="PK beta-barrel domain-like"/>
    <property type="match status" value="1"/>
</dbReference>
<feature type="domain" description="Pyruvate kinase C-terminal" evidence="15">
    <location>
        <begin position="369"/>
        <end position="467"/>
    </location>
</feature>
<evidence type="ECO:0000256" key="12">
    <source>
        <dbReference type="NCBIfam" id="TIGR01064"/>
    </source>
</evidence>
<keyword evidence="7 13" id="KW-0418">Kinase</keyword>
<dbReference type="Gene3D" id="3.20.20.60">
    <property type="entry name" value="Phosphoenolpyruvate-binding domains"/>
    <property type="match status" value="1"/>
</dbReference>
<dbReference type="FunFam" id="2.40.33.10:FF:000001">
    <property type="entry name" value="Pyruvate kinase"/>
    <property type="match status" value="1"/>
</dbReference>
<dbReference type="UniPathway" id="UPA00109">
    <property type="reaction ID" value="UER00188"/>
</dbReference>
<dbReference type="Pfam" id="PF00224">
    <property type="entry name" value="PK"/>
    <property type="match status" value="1"/>
</dbReference>
<dbReference type="InterPro" id="IPR040442">
    <property type="entry name" value="Pyrv_kinase-like_dom_sf"/>
</dbReference>
<keyword evidence="5" id="KW-0479">Metal-binding</keyword>
<dbReference type="PANTHER" id="PTHR11817">
    <property type="entry name" value="PYRUVATE KINASE"/>
    <property type="match status" value="1"/>
</dbReference>